<dbReference type="EMBL" id="LAZR01000606">
    <property type="protein sequence ID" value="KKN62962.1"/>
    <property type="molecule type" value="Genomic_DNA"/>
</dbReference>
<reference evidence="1" key="1">
    <citation type="journal article" date="2015" name="Nature">
        <title>Complex archaea that bridge the gap between prokaryotes and eukaryotes.</title>
        <authorList>
            <person name="Spang A."/>
            <person name="Saw J.H."/>
            <person name="Jorgensen S.L."/>
            <person name="Zaremba-Niedzwiedzka K."/>
            <person name="Martijn J."/>
            <person name="Lind A.E."/>
            <person name="van Eijk R."/>
            <person name="Schleper C."/>
            <person name="Guy L."/>
            <person name="Ettema T.J."/>
        </authorList>
    </citation>
    <scope>NUCLEOTIDE SEQUENCE</scope>
</reference>
<accession>A0A0F9SKS4</accession>
<comment type="caution">
    <text evidence="1">The sequence shown here is derived from an EMBL/GenBank/DDBJ whole genome shotgun (WGS) entry which is preliminary data.</text>
</comment>
<protein>
    <submittedName>
        <fullName evidence="1">Uncharacterized protein</fullName>
    </submittedName>
</protein>
<evidence type="ECO:0000313" key="1">
    <source>
        <dbReference type="EMBL" id="KKN62962.1"/>
    </source>
</evidence>
<organism evidence="1">
    <name type="scientific">marine sediment metagenome</name>
    <dbReference type="NCBI Taxonomy" id="412755"/>
    <lineage>
        <taxon>unclassified sequences</taxon>
        <taxon>metagenomes</taxon>
        <taxon>ecological metagenomes</taxon>
    </lineage>
</organism>
<name>A0A0F9SKS4_9ZZZZ</name>
<sequence length="214" mass="24400">MTFEEVHGKLGKFIHYLAWRNDNGVPLMDHDEIVGELNIELVKGYQAYKDSHPDDELIMVLKRMMDYRISELIHKYYGTHRKLGVNALSITTYISEESDDVNVQTLYKYQFTTADETNTVDPSLFVESMDRVRQVYDSVGDIAKSILYAVLCGNGLLEENLKLSGIRASYVFKNGGSVTVRPHHLVSSLALSERTVKEAINEIKQTYTKVLEND</sequence>
<gene>
    <name evidence="1" type="ORF">LCGC14_0506720</name>
</gene>
<dbReference type="AlphaFoldDB" id="A0A0F9SKS4"/>
<proteinExistence type="predicted"/>